<name>A0A7S1S1X4_ALECA</name>
<keyword evidence="1" id="KW-0812">Transmembrane</keyword>
<reference evidence="2" key="1">
    <citation type="submission" date="2021-01" db="EMBL/GenBank/DDBJ databases">
        <authorList>
            <person name="Corre E."/>
            <person name="Pelletier E."/>
            <person name="Niang G."/>
            <person name="Scheremetjew M."/>
            <person name="Finn R."/>
            <person name="Kale V."/>
            <person name="Holt S."/>
            <person name="Cochrane G."/>
            <person name="Meng A."/>
            <person name="Brown T."/>
            <person name="Cohen L."/>
        </authorList>
    </citation>
    <scope>NUCLEOTIDE SEQUENCE</scope>
    <source>
        <strain evidence="2">OF101</strain>
    </source>
</reference>
<keyword evidence="1" id="KW-1133">Transmembrane helix</keyword>
<protein>
    <submittedName>
        <fullName evidence="2">Uncharacterized protein</fullName>
    </submittedName>
</protein>
<organism evidence="2">
    <name type="scientific">Alexandrium catenella</name>
    <name type="common">Red tide dinoflagellate</name>
    <name type="synonym">Gonyaulax catenella</name>
    <dbReference type="NCBI Taxonomy" id="2925"/>
    <lineage>
        <taxon>Eukaryota</taxon>
        <taxon>Sar</taxon>
        <taxon>Alveolata</taxon>
        <taxon>Dinophyceae</taxon>
        <taxon>Gonyaulacales</taxon>
        <taxon>Pyrocystaceae</taxon>
        <taxon>Alexandrium</taxon>
    </lineage>
</organism>
<feature type="transmembrane region" description="Helical" evidence="1">
    <location>
        <begin position="127"/>
        <end position="146"/>
    </location>
</feature>
<gene>
    <name evidence="2" type="ORF">ACAT0790_LOCUS58633</name>
</gene>
<dbReference type="EMBL" id="HBGE01098501">
    <property type="protein sequence ID" value="CAD9181861.1"/>
    <property type="molecule type" value="Transcribed_RNA"/>
</dbReference>
<accession>A0A7S1S1X4</accession>
<evidence type="ECO:0000256" key="1">
    <source>
        <dbReference type="SAM" id="Phobius"/>
    </source>
</evidence>
<sequence length="156" mass="16128">MWTQACAEPAVCGEGDCAVHLSASASGELGDGAIRWRAALLRRAWAAWVEACSEPLTCAESSTAAAPPALAPAEMDSQSQLELLSHAFTQWAQAAPLGRQTEACASKEAGHGAPCAHGRPALVSRRLLVGATLALLVPCLLVEGAWQLGPDSEPFA</sequence>
<evidence type="ECO:0000313" key="2">
    <source>
        <dbReference type="EMBL" id="CAD9181861.1"/>
    </source>
</evidence>
<keyword evidence="1" id="KW-0472">Membrane</keyword>
<proteinExistence type="predicted"/>
<dbReference type="AlphaFoldDB" id="A0A7S1S1X4"/>